<dbReference type="AlphaFoldDB" id="A0A4Q7KN96"/>
<evidence type="ECO:0000313" key="3">
    <source>
        <dbReference type="EMBL" id="RZS37777.1"/>
    </source>
</evidence>
<dbReference type="RefSeq" id="WP_130345221.1">
    <property type="nucleotide sequence ID" value="NZ_SGWQ01000005.1"/>
</dbReference>
<dbReference type="Gene3D" id="3.40.50.720">
    <property type="entry name" value="NAD(P)-binding Rossmann-like Domain"/>
    <property type="match status" value="2"/>
</dbReference>
<dbReference type="InterPro" id="IPR002347">
    <property type="entry name" value="SDR_fam"/>
</dbReference>
<accession>A0A4Q7KN96</accession>
<evidence type="ECO:0000256" key="1">
    <source>
        <dbReference type="ARBA" id="ARBA00006484"/>
    </source>
</evidence>
<dbReference type="PANTHER" id="PTHR42760:SF78">
    <property type="entry name" value="3-OXOACYL-[ACYL-CARRIER-PROTEIN] REDUCTASE [NADH]"/>
    <property type="match status" value="1"/>
</dbReference>
<comment type="caution">
    <text evidence="3">The sequence shown here is derived from an EMBL/GenBank/DDBJ whole genome shotgun (WGS) entry which is preliminary data.</text>
</comment>
<dbReference type="InterPro" id="IPR020904">
    <property type="entry name" value="Sc_DH/Rdtase_CS"/>
</dbReference>
<evidence type="ECO:0000259" key="2">
    <source>
        <dbReference type="SMART" id="SM00822"/>
    </source>
</evidence>
<dbReference type="PRINTS" id="PR00081">
    <property type="entry name" value="GDHRDH"/>
</dbReference>
<dbReference type="InterPro" id="IPR057326">
    <property type="entry name" value="KR_dom"/>
</dbReference>
<comment type="similarity">
    <text evidence="1">Belongs to the short-chain dehydrogenases/reductases (SDR) family.</text>
</comment>
<organism evidence="3 4">
    <name type="scientific">Herbihabitans rhizosphaerae</name>
    <dbReference type="NCBI Taxonomy" id="1872711"/>
    <lineage>
        <taxon>Bacteria</taxon>
        <taxon>Bacillati</taxon>
        <taxon>Actinomycetota</taxon>
        <taxon>Actinomycetes</taxon>
        <taxon>Pseudonocardiales</taxon>
        <taxon>Pseudonocardiaceae</taxon>
        <taxon>Herbihabitans</taxon>
    </lineage>
</organism>
<dbReference type="OrthoDB" id="9804774at2"/>
<dbReference type="GO" id="GO:0016616">
    <property type="term" value="F:oxidoreductase activity, acting on the CH-OH group of donors, NAD or NADP as acceptor"/>
    <property type="evidence" value="ECO:0007669"/>
    <property type="project" value="UniProtKB-ARBA"/>
</dbReference>
<dbReference type="EMBL" id="SGWQ01000005">
    <property type="protein sequence ID" value="RZS37777.1"/>
    <property type="molecule type" value="Genomic_DNA"/>
</dbReference>
<feature type="domain" description="Ketoreductase" evidence="2">
    <location>
        <begin position="216"/>
        <end position="397"/>
    </location>
</feature>
<name>A0A4Q7KN96_9PSEU</name>
<dbReference type="PROSITE" id="PS00061">
    <property type="entry name" value="ADH_SHORT"/>
    <property type="match status" value="1"/>
</dbReference>
<evidence type="ECO:0000313" key="4">
    <source>
        <dbReference type="Proteomes" id="UP000294257"/>
    </source>
</evidence>
<dbReference type="InterPro" id="IPR036291">
    <property type="entry name" value="NAD(P)-bd_dom_sf"/>
</dbReference>
<proteinExistence type="inferred from homology"/>
<keyword evidence="4" id="KW-1185">Reference proteome</keyword>
<dbReference type="Pfam" id="PF13561">
    <property type="entry name" value="adh_short_C2"/>
    <property type="match status" value="1"/>
</dbReference>
<dbReference type="SMART" id="SM00822">
    <property type="entry name" value="PKS_KR"/>
    <property type="match status" value="1"/>
</dbReference>
<sequence>MTDRYQQFAKSGVGKLLVSRLGLPNPTPLRRYKPGKPPLDGPALLGAAPGGRLVDGLGVTLKSAGVDVLTEPLPAAPEGKPSPKYGALVFDATGISSPEQLRELYDFFNPVIRNVGASGRVVVLGTPPESAAGTGALIAQRALEGFTRSVGKELKRGATVQLVYVEPGHESDVESTLRFLLSGKSAYVDAQVIRIGQNTAGKVVEPKNWERPLEGKVALVTGASRGIGAAIAEVLGRDGAHVVCLDIPAQGSDLSKVANKVGGSTLQLDITAADAPAKLIEYFTERHGGLDIVVHNAGITRDKKLANMKDSGWDSVLSVNLASQLKVNDALIEAKTLRANGRIIGVSSIAGIAGNVGQTNYGTSKAGVIGMVNAYAPILAKQGATINAVAPGFIETKMTAAVPLATREVGRRLNSLSQGGLPIDVAETIAWYANPASTAVNGNVVRVCGQMMLGA</sequence>
<dbReference type="Proteomes" id="UP000294257">
    <property type="component" value="Unassembled WGS sequence"/>
</dbReference>
<dbReference type="PANTHER" id="PTHR42760">
    <property type="entry name" value="SHORT-CHAIN DEHYDROGENASES/REDUCTASES FAMILY MEMBER"/>
    <property type="match status" value="1"/>
</dbReference>
<reference evidence="3 4" key="1">
    <citation type="submission" date="2019-02" db="EMBL/GenBank/DDBJ databases">
        <title>Genomic Encyclopedia of Type Strains, Phase IV (KMG-IV): sequencing the most valuable type-strain genomes for metagenomic binning, comparative biology and taxonomic classification.</title>
        <authorList>
            <person name="Goeker M."/>
        </authorList>
    </citation>
    <scope>NUCLEOTIDE SEQUENCE [LARGE SCALE GENOMIC DNA]</scope>
    <source>
        <strain evidence="3 4">DSM 101727</strain>
    </source>
</reference>
<dbReference type="FunFam" id="3.40.50.720:FF:000338">
    <property type="entry name" value="3-oxoacyl-ACP reductase FabG"/>
    <property type="match status" value="1"/>
</dbReference>
<protein>
    <submittedName>
        <fullName evidence="3">3-oxoacyl-[acyl-carrier protein] reductase</fullName>
    </submittedName>
</protein>
<dbReference type="NCBIfam" id="NF006110">
    <property type="entry name" value="PRK08261.1"/>
    <property type="match status" value="1"/>
</dbReference>
<dbReference type="PRINTS" id="PR00080">
    <property type="entry name" value="SDRFAMILY"/>
</dbReference>
<dbReference type="SUPFAM" id="SSF51735">
    <property type="entry name" value="NAD(P)-binding Rossmann-fold domains"/>
    <property type="match status" value="1"/>
</dbReference>
<gene>
    <name evidence="3" type="ORF">EV193_105336</name>
</gene>